<protein>
    <recommendedName>
        <fullName evidence="3">N-acetyltransferase domain-containing protein</fullName>
    </recommendedName>
</protein>
<dbReference type="GO" id="GO:0016747">
    <property type="term" value="F:acyltransferase activity, transferring groups other than amino-acyl groups"/>
    <property type="evidence" value="ECO:0007669"/>
    <property type="project" value="InterPro"/>
</dbReference>
<dbReference type="OrthoDB" id="5243635at2"/>
<name>A0A1D9MKP0_9ACTO</name>
<evidence type="ECO:0000256" key="1">
    <source>
        <dbReference type="ARBA" id="ARBA00022679"/>
    </source>
</evidence>
<dbReference type="SUPFAM" id="SSF55729">
    <property type="entry name" value="Acyl-CoA N-acyltransferases (Nat)"/>
    <property type="match status" value="1"/>
</dbReference>
<keyword evidence="1" id="KW-0808">Transferase</keyword>
<sequence length="168" mass="18175">MSSKNAARLARPKDVEAIAELTREDLQARLTALGLSDFSQLPSEATIAGSWEAAMASPDGETLLVATADNQVVGYAAFSENDGDALVVSFYITQAEQRKGHGSRLLQAVVDHAKLNSQRLGVFISTNDSPRQRFFNSTGFAPTTAGRQGQIAQVTEKEKLWFTQISDN</sequence>
<dbReference type="PROSITE" id="PS51186">
    <property type="entry name" value="GNAT"/>
    <property type="match status" value="1"/>
</dbReference>
<dbReference type="Proteomes" id="UP000176288">
    <property type="component" value="Chromosome"/>
</dbReference>
<gene>
    <name evidence="4" type="ORF">BK816_05850</name>
</gene>
<accession>A0A1D9MKP0</accession>
<evidence type="ECO:0000256" key="2">
    <source>
        <dbReference type="ARBA" id="ARBA00023315"/>
    </source>
</evidence>
<keyword evidence="5" id="KW-1185">Reference proteome</keyword>
<dbReference type="Pfam" id="PF13673">
    <property type="entry name" value="Acetyltransf_10"/>
    <property type="match status" value="1"/>
</dbReference>
<dbReference type="AlphaFoldDB" id="A0A1D9MKP0"/>
<organism evidence="4 5">
    <name type="scientific">Boudabousia tangfeifanii</name>
    <dbReference type="NCBI Taxonomy" id="1912795"/>
    <lineage>
        <taxon>Bacteria</taxon>
        <taxon>Bacillati</taxon>
        <taxon>Actinomycetota</taxon>
        <taxon>Actinomycetes</taxon>
        <taxon>Actinomycetales</taxon>
        <taxon>Actinomycetaceae</taxon>
        <taxon>Boudabousia</taxon>
    </lineage>
</organism>
<dbReference type="STRING" id="1912795.BK816_05850"/>
<proteinExistence type="predicted"/>
<dbReference type="KEGG" id="avu:BK816_05850"/>
<evidence type="ECO:0000313" key="4">
    <source>
        <dbReference type="EMBL" id="AOZ72874.1"/>
    </source>
</evidence>
<feature type="domain" description="N-acetyltransferase" evidence="3">
    <location>
        <begin position="5"/>
        <end position="161"/>
    </location>
</feature>
<reference evidence="4 5" key="1">
    <citation type="submission" date="2016-10" db="EMBL/GenBank/DDBJ databases">
        <title>Actinomyces aegypiusis sp. nov., isolated from the Aegypius monachus in Qinghai Tibet Plateau China.</title>
        <authorList>
            <person name="Wang Y."/>
        </authorList>
    </citation>
    <scope>NUCLEOTIDE SEQUENCE [LARGE SCALE GENOMIC DNA]</scope>
    <source>
        <strain evidence="4 5">VUL4_3</strain>
    </source>
</reference>
<evidence type="ECO:0000259" key="3">
    <source>
        <dbReference type="PROSITE" id="PS51186"/>
    </source>
</evidence>
<dbReference type="Gene3D" id="3.40.630.30">
    <property type="match status" value="1"/>
</dbReference>
<dbReference type="InterPro" id="IPR016181">
    <property type="entry name" value="Acyl_CoA_acyltransferase"/>
</dbReference>
<dbReference type="InterPro" id="IPR050832">
    <property type="entry name" value="Bact_Acetyltransf"/>
</dbReference>
<dbReference type="EMBL" id="CP017812">
    <property type="protein sequence ID" value="AOZ72874.1"/>
    <property type="molecule type" value="Genomic_DNA"/>
</dbReference>
<dbReference type="InterPro" id="IPR000182">
    <property type="entry name" value="GNAT_dom"/>
</dbReference>
<dbReference type="CDD" id="cd04301">
    <property type="entry name" value="NAT_SF"/>
    <property type="match status" value="1"/>
</dbReference>
<dbReference type="PANTHER" id="PTHR43877:SF2">
    <property type="entry name" value="AMINOALKYLPHOSPHONATE N-ACETYLTRANSFERASE-RELATED"/>
    <property type="match status" value="1"/>
</dbReference>
<dbReference type="RefSeq" id="WP_071164339.1">
    <property type="nucleotide sequence ID" value="NZ_CP017812.1"/>
</dbReference>
<keyword evidence="2" id="KW-0012">Acyltransferase</keyword>
<evidence type="ECO:0000313" key="5">
    <source>
        <dbReference type="Proteomes" id="UP000176288"/>
    </source>
</evidence>
<dbReference type="PANTHER" id="PTHR43877">
    <property type="entry name" value="AMINOALKYLPHOSPHONATE N-ACETYLTRANSFERASE-RELATED-RELATED"/>
    <property type="match status" value="1"/>
</dbReference>